<organism evidence="2 3">
    <name type="scientific">Lentithecium fluviatile CBS 122367</name>
    <dbReference type="NCBI Taxonomy" id="1168545"/>
    <lineage>
        <taxon>Eukaryota</taxon>
        <taxon>Fungi</taxon>
        <taxon>Dikarya</taxon>
        <taxon>Ascomycota</taxon>
        <taxon>Pezizomycotina</taxon>
        <taxon>Dothideomycetes</taxon>
        <taxon>Pleosporomycetidae</taxon>
        <taxon>Pleosporales</taxon>
        <taxon>Massarineae</taxon>
        <taxon>Lentitheciaceae</taxon>
        <taxon>Lentithecium</taxon>
    </lineage>
</organism>
<dbReference type="AlphaFoldDB" id="A0A6G1J5U2"/>
<proteinExistence type="predicted"/>
<feature type="transmembrane region" description="Helical" evidence="1">
    <location>
        <begin position="35"/>
        <end position="57"/>
    </location>
</feature>
<keyword evidence="3" id="KW-1185">Reference proteome</keyword>
<dbReference type="OrthoDB" id="28755at2759"/>
<protein>
    <submittedName>
        <fullName evidence="2">Uncharacterized protein</fullName>
    </submittedName>
</protein>
<feature type="transmembrane region" description="Helical" evidence="1">
    <location>
        <begin position="101"/>
        <end position="121"/>
    </location>
</feature>
<name>A0A6G1J5U2_9PLEO</name>
<reference evidence="2" key="1">
    <citation type="journal article" date="2020" name="Stud. Mycol.">
        <title>101 Dothideomycetes genomes: a test case for predicting lifestyles and emergence of pathogens.</title>
        <authorList>
            <person name="Haridas S."/>
            <person name="Albert R."/>
            <person name="Binder M."/>
            <person name="Bloem J."/>
            <person name="Labutti K."/>
            <person name="Salamov A."/>
            <person name="Andreopoulos B."/>
            <person name="Baker S."/>
            <person name="Barry K."/>
            <person name="Bills G."/>
            <person name="Bluhm B."/>
            <person name="Cannon C."/>
            <person name="Castanera R."/>
            <person name="Culley D."/>
            <person name="Daum C."/>
            <person name="Ezra D."/>
            <person name="Gonzalez J."/>
            <person name="Henrissat B."/>
            <person name="Kuo A."/>
            <person name="Liang C."/>
            <person name="Lipzen A."/>
            <person name="Lutzoni F."/>
            <person name="Magnuson J."/>
            <person name="Mondo S."/>
            <person name="Nolan M."/>
            <person name="Ohm R."/>
            <person name="Pangilinan J."/>
            <person name="Park H.-J."/>
            <person name="Ramirez L."/>
            <person name="Alfaro M."/>
            <person name="Sun H."/>
            <person name="Tritt A."/>
            <person name="Yoshinaga Y."/>
            <person name="Zwiers L.-H."/>
            <person name="Turgeon B."/>
            <person name="Goodwin S."/>
            <person name="Spatafora J."/>
            <person name="Crous P."/>
            <person name="Grigoriev I."/>
        </authorList>
    </citation>
    <scope>NUCLEOTIDE SEQUENCE</scope>
    <source>
        <strain evidence="2">CBS 122367</strain>
    </source>
</reference>
<accession>A0A6G1J5U2</accession>
<dbReference type="EMBL" id="MU005578">
    <property type="protein sequence ID" value="KAF2685580.1"/>
    <property type="molecule type" value="Genomic_DNA"/>
</dbReference>
<keyword evidence="1" id="KW-1133">Transmembrane helix</keyword>
<dbReference type="PANTHER" id="PTHR37490">
    <property type="entry name" value="EXPRESSED PROTEIN"/>
    <property type="match status" value="1"/>
</dbReference>
<feature type="transmembrane region" description="Helical" evidence="1">
    <location>
        <begin position="77"/>
        <end position="94"/>
    </location>
</feature>
<dbReference type="PANTHER" id="PTHR37490:SF1">
    <property type="entry name" value="GLYCOSYLTRANSFERASE 2-LIKE DOMAIN-CONTAINING PROTEIN"/>
    <property type="match status" value="1"/>
</dbReference>
<sequence>MASPRLLSIHNSGVDNPLNTWAGFFDALQLRNVPLLAVNALATAAAILMGQSILFPIDEVSSESDNFPGVLGWSDTATPWLMVGSIGLASTLTLRRSYLSFFQIGFFSLVTLCFGGALRAWTWRRVYEALSSTTELNAMESDNTVLSDGSDATRVAEARRWRSISQRFSPYSILLASIWIPYLMLNFSEWKYLKPVRVHPALDREYTPKTAVQIVVSMYKEPVDEVAQLISKLKATPNLRMSQVHIYIKDSESNTTDIKERIGANNITTIPNIGREGETYLYHILNNWDALAKHTVFLQADVHNPREFYPRIRDYFHPVLTVCSCENCGDRFGFSDTKHLFLNIHNRINNSTQCENVLLSYKGQFIVSAKRIRGVDKSVYRDLHNAFVDKDSWAHQEGYLQGRPDSMSAPLFGYMIERIWNLLFQCNDMEVAWKCPSLLSGSRIGGSIQDCQCFDPIS</sequence>
<keyword evidence="1" id="KW-0812">Transmembrane</keyword>
<dbReference type="Proteomes" id="UP000799291">
    <property type="component" value="Unassembled WGS sequence"/>
</dbReference>
<evidence type="ECO:0000256" key="1">
    <source>
        <dbReference type="SAM" id="Phobius"/>
    </source>
</evidence>
<keyword evidence="1" id="KW-0472">Membrane</keyword>
<evidence type="ECO:0000313" key="2">
    <source>
        <dbReference type="EMBL" id="KAF2685580.1"/>
    </source>
</evidence>
<evidence type="ECO:0000313" key="3">
    <source>
        <dbReference type="Proteomes" id="UP000799291"/>
    </source>
</evidence>
<gene>
    <name evidence="2" type="ORF">K458DRAFT_441994</name>
</gene>